<evidence type="ECO:0000313" key="2">
    <source>
        <dbReference type="EMBL" id="GAA3127621.1"/>
    </source>
</evidence>
<dbReference type="InterPro" id="IPR007138">
    <property type="entry name" value="ABM_dom"/>
</dbReference>
<dbReference type="PANTHER" id="PTHR33336">
    <property type="entry name" value="QUINOL MONOOXYGENASE YGIN-RELATED"/>
    <property type="match status" value="1"/>
</dbReference>
<gene>
    <name evidence="2" type="ORF">GCM10010466_18010</name>
</gene>
<accession>A0ABP6MVJ2</accession>
<reference evidence="3" key="1">
    <citation type="journal article" date="2019" name="Int. J. Syst. Evol. Microbiol.">
        <title>The Global Catalogue of Microorganisms (GCM) 10K type strain sequencing project: providing services to taxonomists for standard genome sequencing and annotation.</title>
        <authorList>
            <consortium name="The Broad Institute Genomics Platform"/>
            <consortium name="The Broad Institute Genome Sequencing Center for Infectious Disease"/>
            <person name="Wu L."/>
            <person name="Ma J."/>
        </authorList>
    </citation>
    <scope>NUCLEOTIDE SEQUENCE [LARGE SCALE GENOMIC DNA]</scope>
    <source>
        <strain evidence="3">JCM 9373</strain>
    </source>
</reference>
<dbReference type="Pfam" id="PF03992">
    <property type="entry name" value="ABM"/>
    <property type="match status" value="1"/>
</dbReference>
<proteinExistence type="predicted"/>
<name>A0ABP6MVJ2_9ACTN</name>
<dbReference type="InterPro" id="IPR011008">
    <property type="entry name" value="Dimeric_a/b-barrel"/>
</dbReference>
<sequence>MTDDTLLLRATFQIREEALEAFTDHARALVDAARSEKGVLSYEVLQDPDRPGRYVFLEEYADDDAMRTHMASELVQSYLRRLPRWLAAPATARVGGVRPLDRFSIDPA</sequence>
<dbReference type="EMBL" id="BAAAUT010000011">
    <property type="protein sequence ID" value="GAA3127621.1"/>
    <property type="molecule type" value="Genomic_DNA"/>
</dbReference>
<dbReference type="Proteomes" id="UP001500320">
    <property type="component" value="Unassembled WGS sequence"/>
</dbReference>
<dbReference type="SUPFAM" id="SSF54909">
    <property type="entry name" value="Dimeric alpha+beta barrel"/>
    <property type="match status" value="1"/>
</dbReference>
<comment type="caution">
    <text evidence="2">The sequence shown here is derived from an EMBL/GenBank/DDBJ whole genome shotgun (WGS) entry which is preliminary data.</text>
</comment>
<dbReference type="PANTHER" id="PTHR33336:SF3">
    <property type="entry name" value="ABM DOMAIN-CONTAINING PROTEIN"/>
    <property type="match status" value="1"/>
</dbReference>
<dbReference type="InterPro" id="IPR050744">
    <property type="entry name" value="AI-2_Isomerase_LsrG"/>
</dbReference>
<feature type="domain" description="ABM" evidence="1">
    <location>
        <begin position="6"/>
        <end position="95"/>
    </location>
</feature>
<evidence type="ECO:0000259" key="1">
    <source>
        <dbReference type="PROSITE" id="PS51725"/>
    </source>
</evidence>
<dbReference type="RefSeq" id="WP_344857726.1">
    <property type="nucleotide sequence ID" value="NZ_BAAAUT010000011.1"/>
</dbReference>
<dbReference type="Gene3D" id="3.30.70.100">
    <property type="match status" value="1"/>
</dbReference>
<evidence type="ECO:0000313" key="3">
    <source>
        <dbReference type="Proteomes" id="UP001500320"/>
    </source>
</evidence>
<dbReference type="PROSITE" id="PS51725">
    <property type="entry name" value="ABM"/>
    <property type="match status" value="1"/>
</dbReference>
<protein>
    <recommendedName>
        <fullName evidence="1">ABM domain-containing protein</fullName>
    </recommendedName>
</protein>
<keyword evidence="3" id="KW-1185">Reference proteome</keyword>
<organism evidence="2 3">
    <name type="scientific">Planomonospora alba</name>
    <dbReference type="NCBI Taxonomy" id="161354"/>
    <lineage>
        <taxon>Bacteria</taxon>
        <taxon>Bacillati</taxon>
        <taxon>Actinomycetota</taxon>
        <taxon>Actinomycetes</taxon>
        <taxon>Streptosporangiales</taxon>
        <taxon>Streptosporangiaceae</taxon>
        <taxon>Planomonospora</taxon>
    </lineage>
</organism>